<feature type="chain" id="PRO_5016640995" evidence="2">
    <location>
        <begin position="28"/>
        <end position="209"/>
    </location>
</feature>
<feature type="compositionally biased region" description="Basic and acidic residues" evidence="1">
    <location>
        <begin position="73"/>
        <end position="85"/>
    </location>
</feature>
<reference evidence="3 4" key="1">
    <citation type="submission" date="2018-06" db="EMBL/GenBank/DDBJ databases">
        <authorList>
            <consortium name="Pathogen Informatics"/>
            <person name="Doyle S."/>
        </authorList>
    </citation>
    <scope>NUCLEOTIDE SEQUENCE [LARGE SCALE GENOMIC DNA]</scope>
    <source>
        <strain evidence="3 4">NCTC13294</strain>
    </source>
</reference>
<feature type="signal peptide" evidence="2">
    <location>
        <begin position="1"/>
        <end position="27"/>
    </location>
</feature>
<proteinExistence type="predicted"/>
<protein>
    <submittedName>
        <fullName evidence="3">Uncharacterized protein</fullName>
    </submittedName>
</protein>
<evidence type="ECO:0000313" key="3">
    <source>
        <dbReference type="EMBL" id="SUX24842.1"/>
    </source>
</evidence>
<evidence type="ECO:0000256" key="2">
    <source>
        <dbReference type="SAM" id="SignalP"/>
    </source>
</evidence>
<accession>A0A381ED06</accession>
<feature type="region of interest" description="Disordered" evidence="1">
    <location>
        <begin position="73"/>
        <end position="92"/>
    </location>
</feature>
<dbReference type="Proteomes" id="UP000254572">
    <property type="component" value="Unassembled WGS sequence"/>
</dbReference>
<name>A0A381ED06_9GAMM</name>
<keyword evidence="4" id="KW-1185">Reference proteome</keyword>
<dbReference type="EMBL" id="UFUW01000001">
    <property type="protein sequence ID" value="SUX24842.1"/>
    <property type="molecule type" value="Genomic_DNA"/>
</dbReference>
<keyword evidence="2" id="KW-0732">Signal</keyword>
<organism evidence="3 4">
    <name type="scientific">Cardiobacterium valvarum</name>
    <dbReference type="NCBI Taxonomy" id="194702"/>
    <lineage>
        <taxon>Bacteria</taxon>
        <taxon>Pseudomonadati</taxon>
        <taxon>Pseudomonadota</taxon>
        <taxon>Gammaproteobacteria</taxon>
        <taxon>Cardiobacteriales</taxon>
        <taxon>Cardiobacteriaceae</taxon>
        <taxon>Cardiobacterium</taxon>
    </lineage>
</organism>
<dbReference type="OrthoDB" id="6197542at2"/>
<sequence length="209" mass="22671">MYKKSPFMTALAALALVGVVAPDTAFAATINKPTAATVDDCRAKGGDKYQQVHECLDTKLKTATRAAEAKLADKGKTAAKEDKSEQSQIPQVKNDGNVSADCQIWLCLPAGFPSGCESARKAYRKRLRKGKAPLPPFSSCAVGDNGQATADGEFTFREQSLRRIVDNNGNVRFERGFSCREDKEWIPGCSIVHKTTIFQGSKEIGSHIE</sequence>
<evidence type="ECO:0000256" key="1">
    <source>
        <dbReference type="SAM" id="MobiDB-lite"/>
    </source>
</evidence>
<dbReference type="RefSeq" id="WP_147293512.1">
    <property type="nucleotide sequence ID" value="NZ_JBHLZC010000001.1"/>
</dbReference>
<evidence type="ECO:0000313" key="4">
    <source>
        <dbReference type="Proteomes" id="UP000254572"/>
    </source>
</evidence>
<gene>
    <name evidence="3" type="ORF">NCTC13294_02106</name>
</gene>
<dbReference type="AlphaFoldDB" id="A0A381ED06"/>